<comment type="caution">
    <text evidence="1">The sequence shown here is derived from an EMBL/GenBank/DDBJ whole genome shotgun (WGS) entry which is preliminary data.</text>
</comment>
<gene>
    <name evidence="1" type="ORF">ENR64_07365</name>
</gene>
<proteinExistence type="predicted"/>
<evidence type="ECO:0000313" key="1">
    <source>
        <dbReference type="EMBL" id="HFM97575.1"/>
    </source>
</evidence>
<name>A0A7C3PE87_9CYAN</name>
<accession>A0A7C3PE87</accession>
<dbReference type="EMBL" id="DSRU01000093">
    <property type="protein sequence ID" value="HFM97575.1"/>
    <property type="molecule type" value="Genomic_DNA"/>
</dbReference>
<sequence>MRDTWRKILQPGRSPLIVLLCCLEAIALAPVAVAVAPSSFAPAPQFSTSESSGLLLARRRYRPRRGRYFPRWGSPSWSRGGAARGGCSEKETPLIPLMPVLAESDRDPGFFGVTFSARPTFFAYVPETTAREVEFLLLDEQHTQDVIYEKKIPITGKPQIISFTLDTDKQLVTERNYKWYFTTLCDPNDPVLDDNSGNPSISGLVEMHTPESLAGRPTNPNLKVADSLAQQGAWIDALSMTAKLQCLAPSNPTVNAAWHDLLADMELEKIPALANRLQKGAIAAAPLPCNQIP</sequence>
<dbReference type="InterPro" id="IPR010328">
    <property type="entry name" value="DUF928"/>
</dbReference>
<dbReference type="Pfam" id="PF06051">
    <property type="entry name" value="DUF928"/>
    <property type="match status" value="1"/>
</dbReference>
<dbReference type="AlphaFoldDB" id="A0A7C3PE87"/>
<organism evidence="1">
    <name type="scientific">Oscillatoriales cyanobacterium SpSt-418</name>
    <dbReference type="NCBI Taxonomy" id="2282169"/>
    <lineage>
        <taxon>Bacteria</taxon>
        <taxon>Bacillati</taxon>
        <taxon>Cyanobacteriota</taxon>
        <taxon>Cyanophyceae</taxon>
        <taxon>Oscillatoriophycideae</taxon>
        <taxon>Oscillatoriales</taxon>
    </lineage>
</organism>
<protein>
    <submittedName>
        <fullName evidence="1">DUF928 domain-containing protein</fullName>
    </submittedName>
</protein>
<reference evidence="1" key="1">
    <citation type="journal article" date="2020" name="mSystems">
        <title>Genome- and Community-Level Interaction Insights into Carbon Utilization and Element Cycling Functions of Hydrothermarchaeota in Hydrothermal Sediment.</title>
        <authorList>
            <person name="Zhou Z."/>
            <person name="Liu Y."/>
            <person name="Xu W."/>
            <person name="Pan J."/>
            <person name="Luo Z.H."/>
            <person name="Li M."/>
        </authorList>
    </citation>
    <scope>NUCLEOTIDE SEQUENCE [LARGE SCALE GENOMIC DNA]</scope>
    <source>
        <strain evidence="1">SpSt-418</strain>
    </source>
</reference>